<dbReference type="PANTHER" id="PTHR32305:SF15">
    <property type="entry name" value="PROTEIN RHSA-RELATED"/>
    <property type="match status" value="1"/>
</dbReference>
<dbReference type="NCBIfam" id="TIGR03696">
    <property type="entry name" value="Rhs_assc_core"/>
    <property type="match status" value="1"/>
</dbReference>
<feature type="signal peptide" evidence="1">
    <location>
        <begin position="1"/>
        <end position="20"/>
    </location>
</feature>
<reference evidence="2 3" key="1">
    <citation type="submission" date="2017-10" db="EMBL/GenBank/DDBJ databases">
        <title>The draft genome sequence of Lewinella nigricans NBRC 102662.</title>
        <authorList>
            <person name="Wang K."/>
        </authorList>
    </citation>
    <scope>NUCLEOTIDE SEQUENCE [LARGE SCALE GENOMIC DNA]</scope>
    <source>
        <strain evidence="2 3">NBRC 102662</strain>
    </source>
</reference>
<feature type="chain" id="PRO_5012926157" evidence="1">
    <location>
        <begin position="21"/>
        <end position="2570"/>
    </location>
</feature>
<dbReference type="Proteomes" id="UP000223913">
    <property type="component" value="Unassembled WGS sequence"/>
</dbReference>
<keyword evidence="1" id="KW-0732">Signal</keyword>
<dbReference type="Gene3D" id="2.180.10.10">
    <property type="entry name" value="RHS repeat-associated core"/>
    <property type="match status" value="1"/>
</dbReference>
<dbReference type="InterPro" id="IPR022385">
    <property type="entry name" value="Rhs_assc_core"/>
</dbReference>
<dbReference type="InterPro" id="IPR050708">
    <property type="entry name" value="T6SS_VgrG/RHS"/>
</dbReference>
<dbReference type="RefSeq" id="WP_099154613.1">
    <property type="nucleotide sequence ID" value="NZ_PDUD01000046.1"/>
</dbReference>
<sequence>MNKRLKLYLLLMLCLGLGQAAEAKIRKFSKLISGEELLSAIDDMTLYNDEIFDSRGFTRLGWDQRLTVKSCDNLIYLEVLPYGIEPVQVFFRAELEIQIRYKSYDRNWQPTQNIILEVEYDPERGVSYPDKTLFTFKDGQFMEWTIVQPLRFYNRLGQLLDQNELKPKVQLQAQIQVDRYFSINPSQSPANVQSELRDSPDHSSGNLDISWNVLAWAEYYELEYTFINSYSSEQLTRPFDQRRTQLFYDFRNNSTRVRLDSNFYQIPWIFEQGVLLWRIRGVGLDGPSFDQLVVGRWSAYTNDAGQFFRGGRSNHSIATLSGRTSYIHEKEKKNWQHIATFAEGGRRKDVVSYYDGSMRRRQTVSRLNSDQVLIGAENIYDHLGRPAVEILPSPKSFPSPPTNQPFIAYQKDFTLNPEGNPYTFADFEAKSLGGKARPLSQRHNGTGRYFSPYNPDQSGHQAYLPDAQGYPFSQRQYSPDNLGRIIRQGSPGPHHQLGSGHEDKYYYGVPAQEELDRIFGNEAGYAQYYERKTLVDANGQAYVEYKDPNGNLIATALTGDAPDNVLPLNSSGLKPLVFNLLEKEQLAPSPSALQSSKRLFVSADHSTYQFRYELDPADFLDDSCPERPVCYDCVYDLQITIHNDDGALIYEKTEPIGSLTELSACQETDGKPLRLDFEVELDRGSYTVGKTLCVNEAAVEAYVADYLDEQQNICLDKWRQQLEIDLREGIDLSDCEEPCLACETEVFPASLKVKLPGGTVEEVSFDAEARKNIGRDCVLNCGDGMVDDPCIAGLEAILADLQPGGQYALYLDTLSFTYQPEQFPLSVLNNENDLPLKDAHWRNPVGGYRNADGSPALVAIEREEQCIGTPVVGGNGQLLCAPEELDSPQDFIDNWEYSWAEALKYYHPEYGYYKWCRQNSESFSFDARMREADNFAEASAAGLLSPIELDPFLQNEGRGQKMEERLESIQVRSEESDIDDRLTIIQLVHLIVHCNNPNESGSGLLECARSMTTLGAITGKEDLEWEMFRAIYLSQKRQLWDEERRAFINAQSHFYRNNCIGETAPSNCQERMRNDAYQDKTKRFPDADEGLDRIEQLSLEELRQEHEQIVQEVCGKCPIATEIESLLTAAARSGKLLTSGTVPDAPLVLSRTILNLFPDPNQLTYQWKVIDRGDLLVIQILSANTGQCEIRLHKTDPAISWNAVEWFTCLEYLDRPTSLDLVAENQTFRLRAYLASGAYMDVEGYISCAELLKCASPIVVGNCEVKPIADEFLEVVRYLLVNNQFYERDLDLRNQLGEKMGKYHQENITECDVFVDPYFSWNFSEWNTTDDGNRPVDPSNNLPPLQVDDPSQYTRFRGRLEFEVFCPDTPQTKDICDISFEALDGFNFLDFYRLGRELELTVAAIIEEEEGSCAGRSMIINVGNEAGLPVRIKVTNNCYIFGDCCRSNDCLACDLPSCCVEPIPVPVYVPPCFEQQEEDLQWTVDLRFQRYRDSIEQNLRQRYLSSCLATKELFNASFNEQIYHYTLYYYDQSGNLIKTVPPKGVDILSGTRLKRVAAYRTSNAAAPIYPDHSMLTTYRYNSRNEVVERMTPDGGTTRYWFDQLGRPVVSQDANQRALQENDGTNIYSYVQYDPQGRTIEAGEMISRQPFTEALVQNPELWKQWYQNGNRTTYTQTVYDKAFSPMVEDLFKNGQRWSRNRVTTVRSVSEPEAYQYLTHFSYDVHGNIRELIQENPQMPEAHRLKRVVYEYDLISGYLKRTTYQPGAPDQFMHRYAYDADNRLLNVETSTNGFIWERDAGYRYYDHGPLARVEIGETRIQGIDYAYTIQGWLKIINSNALRPDKDIGEDGFFLNYPQMLKAQDAFGLSLGYYDGDYQPIKRAKRAVADTRNTPLSRYQQYSGNIQHVVTSLAAMPDEQKVQAKIYRYDQLDRLKTMDICTGFNRMTNSWQGSKVVADYRTEFSYDQNGNFLRVKRNGSGNRIMDNLTYHYSPNSDQIQYIDDRVGKVFGMDLADQKPFNYAYDPKGQVISDVTSGIKEIEWTPFGKISAVQQESDKINFHYNGFLQKTFRSGADSSQWYVRDMSGKLMALYSIRGDSVYLQHQPIYASSKMGMYQTQMNLTSNAAAGSEINPVGQKHFIGPDHLGNVLLTFRDHKYGNSPDDISEDRSIYGPAQHTSRDYYPFGLEMPGRIMRFDEQLGGFAGEEREFNGNYDFNQRIFSPAVGRFLSVDPLSDQNAGASAYLYADNSPISRVDEDGLDGVDYRVAATFHLGFQGQIGSDETGLSVFAAGQLQSQTEIIGIEGGARFALSLNSRRYGVKGFSPRVDFGWFAGLNFGPFISSEGAPIGDFSIPGFAGSNFLNEGSFFTFGLGQNHTLGKLKGWDISQTQGILYARFNFWRLSLQFNSLNDGWLAGGLPYLGGGSDEALTASNLLKLNYHDDINTLQLRLHIADRTDFITDEAGERVFANEDRRASAPYAMTPNPNSRGYYLTTGPGVRIHQFTGGLSFRRYGGAGIDSGVNADYISNKFSQNKIHRDLSEDPDFRNSHYELPALRLRAPTMQIRRDWLRTKD</sequence>
<dbReference type="PANTHER" id="PTHR32305">
    <property type="match status" value="1"/>
</dbReference>
<proteinExistence type="predicted"/>
<protein>
    <submittedName>
        <fullName evidence="2">Uncharacterized protein</fullName>
    </submittedName>
</protein>
<accession>A0A2D0N0M9</accession>
<evidence type="ECO:0000313" key="3">
    <source>
        <dbReference type="Proteomes" id="UP000223913"/>
    </source>
</evidence>
<gene>
    <name evidence="2" type="ORF">CRP01_34355</name>
</gene>
<evidence type="ECO:0000313" key="2">
    <source>
        <dbReference type="EMBL" id="PHN01990.1"/>
    </source>
</evidence>
<evidence type="ECO:0000256" key="1">
    <source>
        <dbReference type="SAM" id="SignalP"/>
    </source>
</evidence>
<dbReference type="OrthoDB" id="2972467at2"/>
<name>A0A2D0N0M9_FLAN2</name>
<keyword evidence="3" id="KW-1185">Reference proteome</keyword>
<comment type="caution">
    <text evidence="2">The sequence shown here is derived from an EMBL/GenBank/DDBJ whole genome shotgun (WGS) entry which is preliminary data.</text>
</comment>
<organism evidence="2 3">
    <name type="scientific">Flavilitoribacter nigricans (strain ATCC 23147 / DSM 23189 / NBRC 102662 / NCIMB 1420 / SS-2)</name>
    <name type="common">Lewinella nigricans</name>
    <dbReference type="NCBI Taxonomy" id="1122177"/>
    <lineage>
        <taxon>Bacteria</taxon>
        <taxon>Pseudomonadati</taxon>
        <taxon>Bacteroidota</taxon>
        <taxon>Saprospiria</taxon>
        <taxon>Saprospirales</taxon>
        <taxon>Lewinellaceae</taxon>
        <taxon>Flavilitoribacter</taxon>
    </lineage>
</organism>
<dbReference type="EMBL" id="PDUD01000046">
    <property type="protein sequence ID" value="PHN01990.1"/>
    <property type="molecule type" value="Genomic_DNA"/>
</dbReference>